<protein>
    <recommendedName>
        <fullName evidence="4">Secreted protein</fullName>
    </recommendedName>
</protein>
<dbReference type="Proteomes" id="UP001175261">
    <property type="component" value="Unassembled WGS sequence"/>
</dbReference>
<sequence>MMLHALPLLLLAGKAACLAVVTVPPPGDGIQRGPSSFSSSSSSSSSISCDLRYCDGSTSWCHYWAGITTYDPTLGPLPGETLTSIGLCGKTVSSVTWTPTPASVVHPTSLSLNF</sequence>
<reference evidence="2" key="1">
    <citation type="submission" date="2022-10" db="EMBL/GenBank/DDBJ databases">
        <title>Determination and structural analysis of whole genome sequence of Sarocladium strictum F4-1.</title>
        <authorList>
            <person name="Hu L."/>
            <person name="Jiang Y."/>
        </authorList>
    </citation>
    <scope>NUCLEOTIDE SEQUENCE</scope>
    <source>
        <strain evidence="2">F4-1</strain>
    </source>
</reference>
<evidence type="ECO:0008006" key="4">
    <source>
        <dbReference type="Google" id="ProtNLM"/>
    </source>
</evidence>
<keyword evidence="3" id="KW-1185">Reference proteome</keyword>
<dbReference type="AlphaFoldDB" id="A0AA39GMZ1"/>
<gene>
    <name evidence="2" type="ORF">NLU13_2984</name>
</gene>
<evidence type="ECO:0000313" key="3">
    <source>
        <dbReference type="Proteomes" id="UP001175261"/>
    </source>
</evidence>
<keyword evidence="1" id="KW-0732">Signal</keyword>
<feature type="signal peptide" evidence="1">
    <location>
        <begin position="1"/>
        <end position="19"/>
    </location>
</feature>
<evidence type="ECO:0000313" key="2">
    <source>
        <dbReference type="EMBL" id="KAK0389409.1"/>
    </source>
</evidence>
<evidence type="ECO:0000256" key="1">
    <source>
        <dbReference type="SAM" id="SignalP"/>
    </source>
</evidence>
<dbReference type="EMBL" id="JAPDFR010000002">
    <property type="protein sequence ID" value="KAK0389409.1"/>
    <property type="molecule type" value="Genomic_DNA"/>
</dbReference>
<comment type="caution">
    <text evidence="2">The sequence shown here is derived from an EMBL/GenBank/DDBJ whole genome shotgun (WGS) entry which is preliminary data.</text>
</comment>
<accession>A0AA39GMZ1</accession>
<organism evidence="2 3">
    <name type="scientific">Sarocladium strictum</name>
    <name type="common">Black bundle disease fungus</name>
    <name type="synonym">Acremonium strictum</name>
    <dbReference type="NCBI Taxonomy" id="5046"/>
    <lineage>
        <taxon>Eukaryota</taxon>
        <taxon>Fungi</taxon>
        <taxon>Dikarya</taxon>
        <taxon>Ascomycota</taxon>
        <taxon>Pezizomycotina</taxon>
        <taxon>Sordariomycetes</taxon>
        <taxon>Hypocreomycetidae</taxon>
        <taxon>Hypocreales</taxon>
        <taxon>Sarocladiaceae</taxon>
        <taxon>Sarocladium</taxon>
    </lineage>
</organism>
<name>A0AA39GMZ1_SARSR</name>
<feature type="chain" id="PRO_5041297923" description="Secreted protein" evidence="1">
    <location>
        <begin position="20"/>
        <end position="114"/>
    </location>
</feature>
<proteinExistence type="predicted"/>